<feature type="domain" description="SnoaL-like" evidence="1">
    <location>
        <begin position="3"/>
        <end position="127"/>
    </location>
</feature>
<gene>
    <name evidence="2" type="ORF">SAMN04488518_1025</name>
</gene>
<organism evidence="2 3">
    <name type="scientific">Pseudovibrio ascidiaceicola</name>
    <dbReference type="NCBI Taxonomy" id="285279"/>
    <lineage>
        <taxon>Bacteria</taxon>
        <taxon>Pseudomonadati</taxon>
        <taxon>Pseudomonadota</taxon>
        <taxon>Alphaproteobacteria</taxon>
        <taxon>Hyphomicrobiales</taxon>
        <taxon>Stappiaceae</taxon>
        <taxon>Pseudovibrio</taxon>
    </lineage>
</organism>
<dbReference type="EMBL" id="FOSK01000002">
    <property type="protein sequence ID" value="SFK07807.1"/>
    <property type="molecule type" value="Genomic_DNA"/>
</dbReference>
<dbReference type="InterPro" id="IPR032710">
    <property type="entry name" value="NTF2-like_dom_sf"/>
</dbReference>
<keyword evidence="3" id="KW-1185">Reference proteome</keyword>
<comment type="caution">
    <text evidence="2">The sequence shown here is derived from an EMBL/GenBank/DDBJ whole genome shotgun (WGS) entry which is preliminary data.</text>
</comment>
<dbReference type="RefSeq" id="WP_093517117.1">
    <property type="nucleotide sequence ID" value="NZ_FOSK01000002.1"/>
</dbReference>
<accession>A0A1I3WLP9</accession>
<proteinExistence type="predicted"/>
<evidence type="ECO:0000313" key="2">
    <source>
        <dbReference type="EMBL" id="SFK07807.1"/>
    </source>
</evidence>
<evidence type="ECO:0000313" key="3">
    <source>
        <dbReference type="Proteomes" id="UP000199598"/>
    </source>
</evidence>
<protein>
    <submittedName>
        <fullName evidence="2">SnoaL-like domain-containing protein</fullName>
    </submittedName>
</protein>
<dbReference type="SUPFAM" id="SSF54427">
    <property type="entry name" value="NTF2-like"/>
    <property type="match status" value="1"/>
</dbReference>
<dbReference type="CDD" id="cd00531">
    <property type="entry name" value="NTF2_like"/>
    <property type="match status" value="1"/>
</dbReference>
<dbReference type="Gene3D" id="3.10.450.50">
    <property type="match status" value="1"/>
</dbReference>
<evidence type="ECO:0000259" key="1">
    <source>
        <dbReference type="Pfam" id="PF13577"/>
    </source>
</evidence>
<name>A0A1I3WLP9_9HYPH</name>
<dbReference type="Pfam" id="PF13577">
    <property type="entry name" value="SnoaL_4"/>
    <property type="match status" value="1"/>
</dbReference>
<dbReference type="Proteomes" id="UP000199598">
    <property type="component" value="Unassembled WGS sequence"/>
</dbReference>
<reference evidence="2 3" key="1">
    <citation type="submission" date="2016-10" db="EMBL/GenBank/DDBJ databases">
        <authorList>
            <person name="Varghese N."/>
            <person name="Submissions S."/>
        </authorList>
    </citation>
    <scope>NUCLEOTIDE SEQUENCE [LARGE SCALE GENOMIC DNA]</scope>
    <source>
        <strain evidence="2 3">DSM 16392</strain>
    </source>
</reference>
<dbReference type="InterPro" id="IPR037401">
    <property type="entry name" value="SnoaL-like"/>
</dbReference>
<sequence length="146" mass="17012">MRSQDQIQKLINQYSFTLDSGDLKGFAALFKEASWHFDSSDPVHGSKDLYDQVLTRVILYKDGTPRTRHMSTNLDIRVDEEAGKAECQRYVVVVQQADDFPLQVIYSGEYFDEFIRQQNGDWRYSKLTIRKPLFGDLSRHLLSRLS</sequence>